<reference evidence="2 3" key="1">
    <citation type="submission" date="2019-08" db="EMBL/GenBank/DDBJ databases">
        <title>Bacillus genomes from the desert of Cuatro Cienegas, Coahuila.</title>
        <authorList>
            <person name="Olmedo-Alvarez G."/>
        </authorList>
    </citation>
    <scope>NUCLEOTIDE SEQUENCE [LARGE SCALE GENOMIC DNA]</scope>
    <source>
        <strain evidence="2 3">CH98b_3T</strain>
    </source>
</reference>
<dbReference type="Proteomes" id="UP000324517">
    <property type="component" value="Unassembled WGS sequence"/>
</dbReference>
<dbReference type="AlphaFoldDB" id="A0A5D4T8B1"/>
<accession>A0A5D4T8B1</accession>
<proteinExistence type="predicted"/>
<dbReference type="OrthoDB" id="569879at2"/>
<organism evidence="2 3">
    <name type="scientific">Sutcliffiella horikoshii</name>
    <dbReference type="NCBI Taxonomy" id="79883"/>
    <lineage>
        <taxon>Bacteria</taxon>
        <taxon>Bacillati</taxon>
        <taxon>Bacillota</taxon>
        <taxon>Bacilli</taxon>
        <taxon>Bacillales</taxon>
        <taxon>Bacillaceae</taxon>
        <taxon>Sutcliffiella</taxon>
    </lineage>
</organism>
<name>A0A5D4T8B1_9BACI</name>
<comment type="caution">
    <text evidence="2">The sequence shown here is derived from an EMBL/GenBank/DDBJ whole genome shotgun (WGS) entry which is preliminary data.</text>
</comment>
<sequence>MIKKQRTIPLRVQILRAMKRRIRPNHEKYEDLLMELGIKEAGIYGEQALDYYLKLLPETDTPYYILHDLRLPYRDTHFQIDTLILFSNFFLLLEVKYLRGTLYFDPKNNQLIQEVEDKPLKALQDPILQVSNQCSKLTSWLKQKNIPNAPCEKLVVLTNPKVIVKVLSSPSIVEKHVIKSPALSERVIPLDKKNPTHYYDKKTLNRISRLLIKEHTPLHSSPIKKYKVKPSDILTGVFCPHCSPLEVMERIHGKWKCPKCLLLSADAHIQTLTEYALLISTEITMSELKRFLRIDHTHVIRLILRKMKLPGSGNTKSRTYNLTPLLTKT</sequence>
<dbReference type="Pfam" id="PF08378">
    <property type="entry name" value="NERD"/>
    <property type="match status" value="1"/>
</dbReference>
<gene>
    <name evidence="2" type="ORF">FZC75_13130</name>
</gene>
<evidence type="ECO:0000313" key="3">
    <source>
        <dbReference type="Proteomes" id="UP000324517"/>
    </source>
</evidence>
<dbReference type="InterPro" id="IPR011528">
    <property type="entry name" value="NERD"/>
</dbReference>
<dbReference type="RefSeq" id="WP_148979643.1">
    <property type="nucleotide sequence ID" value="NZ_JBNILM010000009.1"/>
</dbReference>
<evidence type="ECO:0000313" key="2">
    <source>
        <dbReference type="EMBL" id="TYS71485.1"/>
    </source>
</evidence>
<protein>
    <submittedName>
        <fullName evidence="2">NERD domain-containing protein</fullName>
    </submittedName>
</protein>
<dbReference type="PROSITE" id="PS50965">
    <property type="entry name" value="NERD"/>
    <property type="match status" value="1"/>
</dbReference>
<feature type="domain" description="NERD" evidence="1">
    <location>
        <begin position="41"/>
        <end position="164"/>
    </location>
</feature>
<dbReference type="EMBL" id="VTET01000006">
    <property type="protein sequence ID" value="TYS71485.1"/>
    <property type="molecule type" value="Genomic_DNA"/>
</dbReference>
<evidence type="ECO:0000259" key="1">
    <source>
        <dbReference type="PROSITE" id="PS50965"/>
    </source>
</evidence>